<feature type="non-terminal residue" evidence="1">
    <location>
        <position position="66"/>
    </location>
</feature>
<protein>
    <submittedName>
        <fullName evidence="1">Uncharacterized protein</fullName>
    </submittedName>
</protein>
<dbReference type="Gene3D" id="1.10.10.10">
    <property type="entry name" value="Winged helix-like DNA-binding domain superfamily/Winged helix DNA-binding domain"/>
    <property type="match status" value="1"/>
</dbReference>
<reference evidence="1" key="1">
    <citation type="journal article" date="2014" name="Front. Microbiol.">
        <title>High frequency of phylogenetically diverse reductive dehalogenase-homologous genes in deep subseafloor sedimentary metagenomes.</title>
        <authorList>
            <person name="Kawai M."/>
            <person name="Futagami T."/>
            <person name="Toyoda A."/>
            <person name="Takaki Y."/>
            <person name="Nishi S."/>
            <person name="Hori S."/>
            <person name="Arai W."/>
            <person name="Tsubouchi T."/>
            <person name="Morono Y."/>
            <person name="Uchiyama I."/>
            <person name="Ito T."/>
            <person name="Fujiyama A."/>
            <person name="Inagaki F."/>
            <person name="Takami H."/>
        </authorList>
    </citation>
    <scope>NUCLEOTIDE SEQUENCE</scope>
    <source>
        <strain evidence="1">Expedition CK06-06</strain>
    </source>
</reference>
<evidence type="ECO:0000313" key="1">
    <source>
        <dbReference type="EMBL" id="GAH09062.1"/>
    </source>
</evidence>
<dbReference type="InterPro" id="IPR036388">
    <property type="entry name" value="WH-like_DNA-bd_sf"/>
</dbReference>
<sequence length="66" mass="7734">MDLDYVDKELISQLFSKGRQNLKGMKIEVIKSELQKISQSGIRNRFERLKRNENIKIQGNLSINNL</sequence>
<dbReference type="EMBL" id="BART01034917">
    <property type="protein sequence ID" value="GAH09062.1"/>
    <property type="molecule type" value="Genomic_DNA"/>
</dbReference>
<organism evidence="1">
    <name type="scientific">marine sediment metagenome</name>
    <dbReference type="NCBI Taxonomy" id="412755"/>
    <lineage>
        <taxon>unclassified sequences</taxon>
        <taxon>metagenomes</taxon>
        <taxon>ecological metagenomes</taxon>
    </lineage>
</organism>
<accession>X1CMS6</accession>
<proteinExistence type="predicted"/>
<name>X1CMS6_9ZZZZ</name>
<dbReference type="AlphaFoldDB" id="X1CMS6"/>
<gene>
    <name evidence="1" type="ORF">S01H4_59519</name>
</gene>
<comment type="caution">
    <text evidence="1">The sequence shown here is derived from an EMBL/GenBank/DDBJ whole genome shotgun (WGS) entry which is preliminary data.</text>
</comment>